<keyword evidence="4" id="KW-0805">Transcription regulation</keyword>
<protein>
    <recommendedName>
        <fullName evidence="10">Bromo domain-containing protein</fullName>
    </recommendedName>
</protein>
<evidence type="ECO:0000256" key="8">
    <source>
        <dbReference type="PROSITE-ProRule" id="PRU00035"/>
    </source>
</evidence>
<feature type="domain" description="Bromo" evidence="10">
    <location>
        <begin position="75"/>
        <end position="145"/>
    </location>
</feature>
<evidence type="ECO:0000256" key="2">
    <source>
        <dbReference type="ARBA" id="ARBA00022737"/>
    </source>
</evidence>
<keyword evidence="7" id="KW-0539">Nucleus</keyword>
<evidence type="ECO:0000259" key="10">
    <source>
        <dbReference type="PROSITE" id="PS50014"/>
    </source>
</evidence>
<dbReference type="PROSITE" id="PS50014">
    <property type="entry name" value="BROMODOMAIN_2"/>
    <property type="match status" value="2"/>
</dbReference>
<dbReference type="OrthoDB" id="6017at2759"/>
<feature type="compositionally biased region" description="Low complexity" evidence="9">
    <location>
        <begin position="390"/>
        <end position="404"/>
    </location>
</feature>
<dbReference type="SMART" id="SM00297">
    <property type="entry name" value="BROMO"/>
    <property type="match status" value="2"/>
</dbReference>
<evidence type="ECO:0000256" key="5">
    <source>
        <dbReference type="ARBA" id="ARBA00023117"/>
    </source>
</evidence>
<feature type="region of interest" description="Disordered" evidence="9">
    <location>
        <begin position="423"/>
        <end position="460"/>
    </location>
</feature>
<feature type="compositionally biased region" description="Basic residues" evidence="9">
    <location>
        <begin position="542"/>
        <end position="559"/>
    </location>
</feature>
<keyword evidence="12" id="KW-1185">Reference proteome</keyword>
<dbReference type="SUPFAM" id="SSF47370">
    <property type="entry name" value="Bromodomain"/>
    <property type="match status" value="2"/>
</dbReference>
<reference evidence="11 12" key="1">
    <citation type="submission" date="2014-02" db="EMBL/GenBank/DDBJ databases">
        <title>Transposable element dynamics among asymbiotic and ectomycorrhizal Amanita fungi.</title>
        <authorList>
            <consortium name="DOE Joint Genome Institute"/>
            <person name="Hess J."/>
            <person name="Skrede I."/>
            <person name="Wolfe B."/>
            <person name="LaButti K."/>
            <person name="Ohm R.A."/>
            <person name="Grigoriev I.V."/>
            <person name="Pringle A."/>
        </authorList>
    </citation>
    <scope>NUCLEOTIDE SEQUENCE [LARGE SCALE GENOMIC DNA]</scope>
    <source>
        <strain evidence="11 12">SKay4041</strain>
    </source>
</reference>
<evidence type="ECO:0000256" key="1">
    <source>
        <dbReference type="ARBA" id="ARBA00004123"/>
    </source>
</evidence>
<feature type="compositionally biased region" description="Polar residues" evidence="9">
    <location>
        <begin position="374"/>
        <end position="389"/>
    </location>
</feature>
<feature type="compositionally biased region" description="Acidic residues" evidence="9">
    <location>
        <begin position="511"/>
        <end position="536"/>
    </location>
</feature>
<accession>A0A2A9NQ78</accession>
<feature type="domain" description="Bromo" evidence="10">
    <location>
        <begin position="203"/>
        <end position="273"/>
    </location>
</feature>
<dbReference type="STRING" id="703135.A0A2A9NQ78"/>
<keyword evidence="3" id="KW-0156">Chromatin regulator</keyword>
<dbReference type="GO" id="GO:0006338">
    <property type="term" value="P:chromatin remodeling"/>
    <property type="evidence" value="ECO:0007669"/>
    <property type="project" value="InterPro"/>
</dbReference>
<sequence>MMKRDIEQSDATQVADGSRPKRRREMAGGAGEGDISMKDVTVIGNEDGGEKESMETVKEQGLRLWQMVRDAVNKDGRTLSLEFLKKPAKRLYPDYYHIIKQPIALDDIKKQLDNNAYPTLEAVRADFELCFTNAKTYNMKESDIWKDAKDLLKLVNKTYQKMIPSDEDGENVDGEKKGKTKAPNLNRLIKSRLQKLVDKTNDFGRILSTEFMELPSKKEWPMYYKEIKRPQCLENIFKRIKRKEYSSAVEFAADVELVFSNAMTFNVEHTLIWEDARVLRDYFRQLMSDLPPPFALPEYSKPSTTKIKIKPQTAQQTTATSPTGGQVSGSSSVSSPVVLRVPASGTSPSVARSQAQPAAVASTTATAPPVQTTNAQLQRAVNAQSPQKGSSTTPQPTAQSSMQSIPQPLAGFSHYPNASYHLSTSTTTTTTANTATATPAVPSKPSTVVQSHSPSPSVTSGHQLKYVSLWIQPHNRKLCLDYRDGVKSWAMRLSPQETEIIISDVMFLHDEEEESSGEEEAEPELKQEEEEEEVAEEVPVKNGRKKGKAKAKGRPHKVQVKTTAAKPKPASSAGSKNKTAKMAEVQVKLNGLVMKGEEEKEGRWTLSLQSGTNVLEIGEAGGTLWKVYAERAG</sequence>
<feature type="compositionally biased region" description="Polar residues" evidence="9">
    <location>
        <begin position="444"/>
        <end position="460"/>
    </location>
</feature>
<organism evidence="11 12">
    <name type="scientific">Amanita thiersii Skay4041</name>
    <dbReference type="NCBI Taxonomy" id="703135"/>
    <lineage>
        <taxon>Eukaryota</taxon>
        <taxon>Fungi</taxon>
        <taxon>Dikarya</taxon>
        <taxon>Basidiomycota</taxon>
        <taxon>Agaricomycotina</taxon>
        <taxon>Agaricomycetes</taxon>
        <taxon>Agaricomycetidae</taxon>
        <taxon>Agaricales</taxon>
        <taxon>Pluteineae</taxon>
        <taxon>Amanitaceae</taxon>
        <taxon>Amanita</taxon>
    </lineage>
</organism>
<dbReference type="PANTHER" id="PTHR16062:SF19">
    <property type="entry name" value="PROTEIN POLYBROMO-1"/>
    <property type="match status" value="1"/>
</dbReference>
<feature type="compositionally biased region" description="Low complexity" evidence="9">
    <location>
        <begin position="353"/>
        <end position="373"/>
    </location>
</feature>
<feature type="region of interest" description="Disordered" evidence="9">
    <location>
        <begin position="1"/>
        <end position="37"/>
    </location>
</feature>
<dbReference type="Proteomes" id="UP000242287">
    <property type="component" value="Unassembled WGS sequence"/>
</dbReference>
<gene>
    <name evidence="11" type="ORF">AMATHDRAFT_57287</name>
</gene>
<feature type="region of interest" description="Disordered" evidence="9">
    <location>
        <begin position="511"/>
        <end position="582"/>
    </location>
</feature>
<evidence type="ECO:0000256" key="4">
    <source>
        <dbReference type="ARBA" id="ARBA00023015"/>
    </source>
</evidence>
<dbReference type="Pfam" id="PF00439">
    <property type="entry name" value="Bromodomain"/>
    <property type="match status" value="2"/>
</dbReference>
<proteinExistence type="predicted"/>
<name>A0A2A9NQ78_9AGAR</name>
<dbReference type="InterPro" id="IPR001487">
    <property type="entry name" value="Bromodomain"/>
</dbReference>
<dbReference type="InterPro" id="IPR037382">
    <property type="entry name" value="Rsc/polybromo"/>
</dbReference>
<dbReference type="AlphaFoldDB" id="A0A2A9NQ78"/>
<dbReference type="InterPro" id="IPR036427">
    <property type="entry name" value="Bromodomain-like_sf"/>
</dbReference>
<evidence type="ECO:0000313" key="11">
    <source>
        <dbReference type="EMBL" id="PFH52268.1"/>
    </source>
</evidence>
<feature type="compositionally biased region" description="Low complexity" evidence="9">
    <location>
        <begin position="561"/>
        <end position="576"/>
    </location>
</feature>
<keyword evidence="2" id="KW-0677">Repeat</keyword>
<feature type="compositionally biased region" description="Low complexity" evidence="9">
    <location>
        <begin position="304"/>
        <end position="344"/>
    </location>
</feature>
<evidence type="ECO:0000256" key="3">
    <source>
        <dbReference type="ARBA" id="ARBA00022853"/>
    </source>
</evidence>
<evidence type="ECO:0000256" key="9">
    <source>
        <dbReference type="SAM" id="MobiDB-lite"/>
    </source>
</evidence>
<dbReference type="EMBL" id="KZ301980">
    <property type="protein sequence ID" value="PFH52268.1"/>
    <property type="molecule type" value="Genomic_DNA"/>
</dbReference>
<dbReference type="PANTHER" id="PTHR16062">
    <property type="entry name" value="SWI/SNF-RELATED"/>
    <property type="match status" value="1"/>
</dbReference>
<keyword evidence="5 8" id="KW-0103">Bromodomain</keyword>
<dbReference type="CDD" id="cd04369">
    <property type="entry name" value="Bromodomain"/>
    <property type="match status" value="1"/>
</dbReference>
<dbReference type="GO" id="GO:0003682">
    <property type="term" value="F:chromatin binding"/>
    <property type="evidence" value="ECO:0007669"/>
    <property type="project" value="TreeGrafter"/>
</dbReference>
<feature type="compositionally biased region" description="Low complexity" evidence="9">
    <location>
        <begin position="423"/>
        <end position="438"/>
    </location>
</feature>
<dbReference type="Gene3D" id="1.20.920.10">
    <property type="entry name" value="Bromodomain-like"/>
    <property type="match status" value="2"/>
</dbReference>
<feature type="region of interest" description="Disordered" evidence="9">
    <location>
        <begin position="294"/>
        <end position="410"/>
    </location>
</feature>
<evidence type="ECO:0000256" key="6">
    <source>
        <dbReference type="ARBA" id="ARBA00023163"/>
    </source>
</evidence>
<keyword evidence="6" id="KW-0804">Transcription</keyword>
<evidence type="ECO:0000256" key="7">
    <source>
        <dbReference type="ARBA" id="ARBA00023242"/>
    </source>
</evidence>
<dbReference type="GO" id="GO:0006368">
    <property type="term" value="P:transcription elongation by RNA polymerase II"/>
    <property type="evidence" value="ECO:0007669"/>
    <property type="project" value="TreeGrafter"/>
</dbReference>
<comment type="subcellular location">
    <subcellularLocation>
        <location evidence="1">Nucleus</location>
    </subcellularLocation>
</comment>
<evidence type="ECO:0000313" key="12">
    <source>
        <dbReference type="Proteomes" id="UP000242287"/>
    </source>
</evidence>
<dbReference type="PRINTS" id="PR00503">
    <property type="entry name" value="BROMODOMAIN"/>
</dbReference>
<dbReference type="GO" id="GO:0016586">
    <property type="term" value="C:RSC-type complex"/>
    <property type="evidence" value="ECO:0007669"/>
    <property type="project" value="InterPro"/>
</dbReference>